<protein>
    <recommendedName>
        <fullName evidence="4">VWA domain-containing protein</fullName>
    </recommendedName>
</protein>
<dbReference type="Proteomes" id="UP000270021">
    <property type="component" value="Chromosome"/>
</dbReference>
<evidence type="ECO:0008006" key="4">
    <source>
        <dbReference type="Google" id="ProtNLM"/>
    </source>
</evidence>
<name>A0A3S8Z7G1_9ACTO</name>
<dbReference type="OrthoDB" id="3819628at2"/>
<feature type="chain" id="PRO_5039340600" description="VWA domain-containing protein" evidence="1">
    <location>
        <begin position="24"/>
        <end position="270"/>
    </location>
</feature>
<keyword evidence="1" id="KW-0732">Signal</keyword>
<dbReference type="PROSITE" id="PS51257">
    <property type="entry name" value="PROKAR_LIPOPROTEIN"/>
    <property type="match status" value="1"/>
</dbReference>
<accession>A0A3S8Z7G1</accession>
<dbReference type="KEGG" id="fsl:EJO69_02915"/>
<organism evidence="2 3">
    <name type="scientific">Flaviflexus salsibiostraticola</name>
    <dbReference type="NCBI Taxonomy" id="1282737"/>
    <lineage>
        <taxon>Bacteria</taxon>
        <taxon>Bacillati</taxon>
        <taxon>Actinomycetota</taxon>
        <taxon>Actinomycetes</taxon>
        <taxon>Actinomycetales</taxon>
        <taxon>Actinomycetaceae</taxon>
        <taxon>Flaviflexus</taxon>
    </lineage>
</organism>
<feature type="signal peptide" evidence="1">
    <location>
        <begin position="1"/>
        <end position="23"/>
    </location>
</feature>
<proteinExistence type="predicted"/>
<dbReference type="EMBL" id="CP034438">
    <property type="protein sequence ID" value="AZN29374.1"/>
    <property type="molecule type" value="Genomic_DNA"/>
</dbReference>
<keyword evidence="3" id="KW-1185">Reference proteome</keyword>
<gene>
    <name evidence="2" type="ORF">EJO69_02915</name>
</gene>
<sequence length="270" mass="27350">MTYMNLRRALPAVLGIAALGLLAGCSDAPVTPGELGRLQQVVASCPVDATEHHQTRIDVSGSGERSGLSSTTRQVVSDAIERTAICGAGTYSLVVFSAGAAHTASVFESTLTLHGATENARLRRVPALLSETLEQIDQAYPDAVAALTDGSTDVVAQLSGAAEFAAQVTRGGEGEQVVAVTIRTDGIGTAGTGSLPTSITTSGAVAAADAIAVPDLSAVDQLTFSGVGQVSSGTAPSTAYVEALKAFYQHLGERTGAGSVLVVTEHLEGR</sequence>
<reference evidence="2 3" key="1">
    <citation type="submission" date="2018-12" db="EMBL/GenBank/DDBJ databases">
        <title>Complete genome sequence of Flaviflexus salsibiostraticola KCTC 33148.</title>
        <authorList>
            <person name="Bae J.-W."/>
        </authorList>
    </citation>
    <scope>NUCLEOTIDE SEQUENCE [LARGE SCALE GENOMIC DNA]</scope>
    <source>
        <strain evidence="2 3">KCTC 33148</strain>
    </source>
</reference>
<evidence type="ECO:0000313" key="2">
    <source>
        <dbReference type="EMBL" id="AZN29374.1"/>
    </source>
</evidence>
<dbReference type="RefSeq" id="WP_126039008.1">
    <property type="nucleotide sequence ID" value="NZ_CP034438.1"/>
</dbReference>
<evidence type="ECO:0000313" key="3">
    <source>
        <dbReference type="Proteomes" id="UP000270021"/>
    </source>
</evidence>
<dbReference type="AlphaFoldDB" id="A0A3S8Z7G1"/>
<evidence type="ECO:0000256" key="1">
    <source>
        <dbReference type="SAM" id="SignalP"/>
    </source>
</evidence>